<sequence length="228" mass="26270">MKDIESFSNAMKITGATISKTVKTWISSSEGQLKKLDTTSRWQQFELIETLESSNTTDRCFRALRARVVSRYRNGRTQNNVIHGMWKTVIRKPWAGLEEWLRILHANNRLATVSSKIKNDALKRGRIATRSLRISLLELSWLVFPYAQASHRIRLLGFHSVPRSNRYFDSLRTKDLSSVTGSRQRDAHLQATFLEPGNETKAIVFNRINSLLFKFDVDLAHVFDDFAV</sequence>
<name>A0A0H2RDK7_9AGAM</name>
<dbReference type="Proteomes" id="UP000053477">
    <property type="component" value="Unassembled WGS sequence"/>
</dbReference>
<gene>
    <name evidence="1" type="ORF">SCHPADRAFT_983547</name>
</gene>
<evidence type="ECO:0000313" key="1">
    <source>
        <dbReference type="EMBL" id="KLO07608.1"/>
    </source>
</evidence>
<evidence type="ECO:0000313" key="2">
    <source>
        <dbReference type="Proteomes" id="UP000053477"/>
    </source>
</evidence>
<keyword evidence="2" id="KW-1185">Reference proteome</keyword>
<accession>A0A0H2RDK7</accession>
<dbReference type="InParanoid" id="A0A0H2RDK7"/>
<dbReference type="AlphaFoldDB" id="A0A0H2RDK7"/>
<dbReference type="EMBL" id="KQ086130">
    <property type="protein sequence ID" value="KLO07608.1"/>
    <property type="molecule type" value="Genomic_DNA"/>
</dbReference>
<reference evidence="1 2" key="1">
    <citation type="submission" date="2015-04" db="EMBL/GenBank/DDBJ databases">
        <title>Complete genome sequence of Schizopora paradoxa KUC8140, a cosmopolitan wood degrader in East Asia.</title>
        <authorList>
            <consortium name="DOE Joint Genome Institute"/>
            <person name="Min B."/>
            <person name="Park H."/>
            <person name="Jang Y."/>
            <person name="Kim J.-J."/>
            <person name="Kim K.H."/>
            <person name="Pangilinan J."/>
            <person name="Lipzen A."/>
            <person name="Riley R."/>
            <person name="Grigoriev I.V."/>
            <person name="Spatafora J.W."/>
            <person name="Choi I.-G."/>
        </authorList>
    </citation>
    <scope>NUCLEOTIDE SEQUENCE [LARGE SCALE GENOMIC DNA]</scope>
    <source>
        <strain evidence="1 2">KUC8140</strain>
    </source>
</reference>
<protein>
    <submittedName>
        <fullName evidence="1">Uncharacterized protein</fullName>
    </submittedName>
</protein>
<proteinExistence type="predicted"/>
<organism evidence="1 2">
    <name type="scientific">Schizopora paradoxa</name>
    <dbReference type="NCBI Taxonomy" id="27342"/>
    <lineage>
        <taxon>Eukaryota</taxon>
        <taxon>Fungi</taxon>
        <taxon>Dikarya</taxon>
        <taxon>Basidiomycota</taxon>
        <taxon>Agaricomycotina</taxon>
        <taxon>Agaricomycetes</taxon>
        <taxon>Hymenochaetales</taxon>
        <taxon>Schizoporaceae</taxon>
        <taxon>Schizopora</taxon>
    </lineage>
</organism>